<dbReference type="Pfam" id="PF00512">
    <property type="entry name" value="HisKA"/>
    <property type="match status" value="1"/>
</dbReference>
<feature type="domain" description="Histidine kinase" evidence="13">
    <location>
        <begin position="317"/>
        <end position="536"/>
    </location>
</feature>
<dbReference type="InterPro" id="IPR004358">
    <property type="entry name" value="Sig_transdc_His_kin-like_C"/>
</dbReference>
<dbReference type="Pfam" id="PF02518">
    <property type="entry name" value="HATPase_c"/>
    <property type="match status" value="1"/>
</dbReference>
<keyword evidence="5" id="KW-0808">Transferase</keyword>
<dbReference type="Gene3D" id="3.30.565.10">
    <property type="entry name" value="Histidine kinase-like ATPase, C-terminal domain"/>
    <property type="match status" value="1"/>
</dbReference>
<dbReference type="SMART" id="SM00387">
    <property type="entry name" value="HATPase_c"/>
    <property type="match status" value="1"/>
</dbReference>
<dbReference type="PANTHER" id="PTHR45436">
    <property type="entry name" value="SENSOR HISTIDINE KINASE YKOH"/>
    <property type="match status" value="1"/>
</dbReference>
<dbReference type="SUPFAM" id="SSF55874">
    <property type="entry name" value="ATPase domain of HSP90 chaperone/DNA topoisomerase II/histidine kinase"/>
    <property type="match status" value="1"/>
</dbReference>
<comment type="subcellular location">
    <subcellularLocation>
        <location evidence="2">Cell membrane</location>
    </subcellularLocation>
</comment>
<dbReference type="InterPro" id="IPR003661">
    <property type="entry name" value="HisK_dim/P_dom"/>
</dbReference>
<feature type="region of interest" description="Disordered" evidence="11">
    <location>
        <begin position="69"/>
        <end position="124"/>
    </location>
</feature>
<dbReference type="PROSITE" id="PS50885">
    <property type="entry name" value="HAMP"/>
    <property type="match status" value="1"/>
</dbReference>
<dbReference type="RefSeq" id="WP_390228929.1">
    <property type="nucleotide sequence ID" value="NZ_JBHSCN010000005.1"/>
</dbReference>
<comment type="caution">
    <text evidence="15">The sequence shown here is derived from an EMBL/GenBank/DDBJ whole genome shotgun (WGS) entry which is preliminary data.</text>
</comment>
<feature type="compositionally biased region" description="Polar residues" evidence="11">
    <location>
        <begin position="76"/>
        <end position="86"/>
    </location>
</feature>
<dbReference type="Gene3D" id="1.10.287.130">
    <property type="match status" value="1"/>
</dbReference>
<dbReference type="EC" id="2.7.13.3" evidence="3"/>
<keyword evidence="6 12" id="KW-0812">Transmembrane</keyword>
<dbReference type="InterPro" id="IPR003594">
    <property type="entry name" value="HATPase_dom"/>
</dbReference>
<evidence type="ECO:0000256" key="4">
    <source>
        <dbReference type="ARBA" id="ARBA00022553"/>
    </source>
</evidence>
<dbReference type="CDD" id="cd00082">
    <property type="entry name" value="HisKA"/>
    <property type="match status" value="1"/>
</dbReference>
<evidence type="ECO:0000259" key="13">
    <source>
        <dbReference type="PROSITE" id="PS50109"/>
    </source>
</evidence>
<keyword evidence="9" id="KW-0902">Two-component regulatory system</keyword>
<name>A0ABV8Q644_9MICO</name>
<dbReference type="InterPro" id="IPR050428">
    <property type="entry name" value="TCS_sensor_his_kinase"/>
</dbReference>
<feature type="transmembrane region" description="Helical" evidence="12">
    <location>
        <begin position="216"/>
        <end position="239"/>
    </location>
</feature>
<dbReference type="PANTHER" id="PTHR45436:SF5">
    <property type="entry name" value="SENSOR HISTIDINE KINASE TRCS"/>
    <property type="match status" value="1"/>
</dbReference>
<dbReference type="GO" id="GO:0016301">
    <property type="term" value="F:kinase activity"/>
    <property type="evidence" value="ECO:0007669"/>
    <property type="project" value="UniProtKB-KW"/>
</dbReference>
<dbReference type="SMART" id="SM00388">
    <property type="entry name" value="HisKA"/>
    <property type="match status" value="1"/>
</dbReference>
<dbReference type="InterPro" id="IPR036890">
    <property type="entry name" value="HATPase_C_sf"/>
</dbReference>
<keyword evidence="7 15" id="KW-0418">Kinase</keyword>
<comment type="catalytic activity">
    <reaction evidence="1">
        <text>ATP + protein L-histidine = ADP + protein N-phospho-L-histidine.</text>
        <dbReference type="EC" id="2.7.13.3"/>
    </reaction>
</comment>
<evidence type="ECO:0000313" key="16">
    <source>
        <dbReference type="Proteomes" id="UP001595900"/>
    </source>
</evidence>
<keyword evidence="8 12" id="KW-1133">Transmembrane helix</keyword>
<dbReference type="Proteomes" id="UP001595900">
    <property type="component" value="Unassembled WGS sequence"/>
</dbReference>
<evidence type="ECO:0000256" key="6">
    <source>
        <dbReference type="ARBA" id="ARBA00022692"/>
    </source>
</evidence>
<dbReference type="SUPFAM" id="SSF47384">
    <property type="entry name" value="Homodimeric domain of signal transducing histidine kinase"/>
    <property type="match status" value="1"/>
</dbReference>
<proteinExistence type="predicted"/>
<dbReference type="PROSITE" id="PS50109">
    <property type="entry name" value="HIS_KIN"/>
    <property type="match status" value="1"/>
</dbReference>
<organism evidence="15 16">
    <name type="scientific">Gryllotalpicola reticulitermitis</name>
    <dbReference type="NCBI Taxonomy" id="1184153"/>
    <lineage>
        <taxon>Bacteria</taxon>
        <taxon>Bacillati</taxon>
        <taxon>Actinomycetota</taxon>
        <taxon>Actinomycetes</taxon>
        <taxon>Micrococcales</taxon>
        <taxon>Microbacteriaceae</taxon>
        <taxon>Gryllotalpicola</taxon>
    </lineage>
</organism>
<gene>
    <name evidence="15" type="ORF">ACFOYW_10730</name>
</gene>
<dbReference type="InterPro" id="IPR003660">
    <property type="entry name" value="HAMP_dom"/>
</dbReference>
<feature type="compositionally biased region" description="Low complexity" evidence="11">
    <location>
        <begin position="100"/>
        <end position="114"/>
    </location>
</feature>
<evidence type="ECO:0000313" key="15">
    <source>
        <dbReference type="EMBL" id="MFC4243851.1"/>
    </source>
</evidence>
<evidence type="ECO:0000256" key="2">
    <source>
        <dbReference type="ARBA" id="ARBA00004236"/>
    </source>
</evidence>
<dbReference type="CDD" id="cd00075">
    <property type="entry name" value="HATPase"/>
    <property type="match status" value="1"/>
</dbReference>
<feature type="transmembrane region" description="Helical" evidence="12">
    <location>
        <begin position="21"/>
        <end position="44"/>
    </location>
</feature>
<reference evidence="16" key="1">
    <citation type="journal article" date="2019" name="Int. J. Syst. Evol. Microbiol.">
        <title>The Global Catalogue of Microorganisms (GCM) 10K type strain sequencing project: providing services to taxonomists for standard genome sequencing and annotation.</title>
        <authorList>
            <consortium name="The Broad Institute Genomics Platform"/>
            <consortium name="The Broad Institute Genome Sequencing Center for Infectious Disease"/>
            <person name="Wu L."/>
            <person name="Ma J."/>
        </authorList>
    </citation>
    <scope>NUCLEOTIDE SEQUENCE [LARGE SCALE GENOMIC DNA]</scope>
    <source>
        <strain evidence="16">CGMCC 1.10363</strain>
    </source>
</reference>
<evidence type="ECO:0000256" key="11">
    <source>
        <dbReference type="SAM" id="MobiDB-lite"/>
    </source>
</evidence>
<sequence>MTFPPFPRRRFALLHSLRWRIVLIAAALVAASSLVIGGVTLLAVRGYLVGQLDSGLVRSAQRVDRIGGQLYHRAPQSPSQAGVTSRTGGTTQLGTGGPAGTTQPGTTQPGTTRPPGGGEAGDFVGVPGQAAQTIVAVVDDGKVVVNGFVDSTGKRHELSATERATLERFDTATKPTSVNLGPDLGHYRVASRSVAGGATVITGVPLAAVDATVWRVAWVILGVVVLAVAAAAATGAIVIGRSLNPLRHVAATASAVTDVRLDRGDVRLGERVAPADLASTVEVGQVGGALNALLEHVADALAARQASEETMRRFVADASHELRTPLATVRAYAQLSAREHELTDDLERNISRIDRESVRMSELVEQLLLLARLDAGALVAAGAAQTSQTEVNLSLIVAEAAGDARAAASDHEWHLDLDAEPVVLHGDESQLRRLVVNLLANARTHTPPGTRVDISVHAAQGVNTLTVADDGPGVPPALQPTVFARFARGDTARNRDGDSTGLGLAIVKAIAEAHGGTVSLDSAPGRTVFTVALPPS</sequence>
<keyword evidence="16" id="KW-1185">Reference proteome</keyword>
<evidence type="ECO:0000256" key="10">
    <source>
        <dbReference type="ARBA" id="ARBA00023136"/>
    </source>
</evidence>
<evidence type="ECO:0000256" key="12">
    <source>
        <dbReference type="SAM" id="Phobius"/>
    </source>
</evidence>
<dbReference type="EMBL" id="JBHSCN010000005">
    <property type="protein sequence ID" value="MFC4243851.1"/>
    <property type="molecule type" value="Genomic_DNA"/>
</dbReference>
<dbReference type="PRINTS" id="PR00344">
    <property type="entry name" value="BCTRLSENSOR"/>
</dbReference>
<dbReference type="InterPro" id="IPR036097">
    <property type="entry name" value="HisK_dim/P_sf"/>
</dbReference>
<feature type="domain" description="HAMP" evidence="14">
    <location>
        <begin position="240"/>
        <end position="302"/>
    </location>
</feature>
<dbReference type="InterPro" id="IPR005467">
    <property type="entry name" value="His_kinase_dom"/>
</dbReference>
<keyword evidence="4" id="KW-0597">Phosphoprotein</keyword>
<evidence type="ECO:0000256" key="1">
    <source>
        <dbReference type="ARBA" id="ARBA00000085"/>
    </source>
</evidence>
<evidence type="ECO:0000256" key="7">
    <source>
        <dbReference type="ARBA" id="ARBA00022777"/>
    </source>
</evidence>
<evidence type="ECO:0000256" key="9">
    <source>
        <dbReference type="ARBA" id="ARBA00023012"/>
    </source>
</evidence>
<keyword evidence="10 12" id="KW-0472">Membrane</keyword>
<evidence type="ECO:0000256" key="5">
    <source>
        <dbReference type="ARBA" id="ARBA00022679"/>
    </source>
</evidence>
<evidence type="ECO:0000259" key="14">
    <source>
        <dbReference type="PROSITE" id="PS50885"/>
    </source>
</evidence>
<protein>
    <recommendedName>
        <fullName evidence="3">histidine kinase</fullName>
        <ecNumber evidence="3">2.7.13.3</ecNumber>
    </recommendedName>
</protein>
<accession>A0ABV8Q644</accession>
<evidence type="ECO:0000256" key="3">
    <source>
        <dbReference type="ARBA" id="ARBA00012438"/>
    </source>
</evidence>
<evidence type="ECO:0000256" key="8">
    <source>
        <dbReference type="ARBA" id="ARBA00022989"/>
    </source>
</evidence>